<dbReference type="Proteomes" id="UP000249203">
    <property type="component" value="Unassembled WGS sequence"/>
</dbReference>
<dbReference type="SMART" id="SM00267">
    <property type="entry name" value="GGDEF"/>
    <property type="match status" value="1"/>
</dbReference>
<comment type="cofactor">
    <cofactor evidence="1">
        <name>Mg(2+)</name>
        <dbReference type="ChEBI" id="CHEBI:18420"/>
    </cofactor>
</comment>
<keyword evidence="8" id="KW-1185">Reference proteome</keyword>
<reference evidence="5 7" key="2">
    <citation type="submission" date="2018-06" db="EMBL/GenBank/DDBJ databases">
        <title>Genomic Encyclopedia of Type Strains, Phase III (KMG-III): the genomes of soil and plant-associated and newly described type strains.</title>
        <authorList>
            <person name="Whitman W."/>
        </authorList>
    </citation>
    <scope>NUCLEOTIDE SEQUENCE [LARGE SCALE GENOMIC DNA]</scope>
    <source>
        <strain evidence="5 7">CGMCC 1.15366</strain>
    </source>
</reference>
<dbReference type="SUPFAM" id="SSF55785">
    <property type="entry name" value="PYP-like sensor domain (PAS domain)"/>
    <property type="match status" value="1"/>
</dbReference>
<dbReference type="EC" id="2.7.7.65" evidence="2"/>
<dbReference type="GO" id="GO:0005886">
    <property type="term" value="C:plasma membrane"/>
    <property type="evidence" value="ECO:0007669"/>
    <property type="project" value="TreeGrafter"/>
</dbReference>
<dbReference type="EMBL" id="QLMD01000001">
    <property type="protein sequence ID" value="RAK01398.1"/>
    <property type="molecule type" value="Genomic_DNA"/>
</dbReference>
<dbReference type="SUPFAM" id="SSF55073">
    <property type="entry name" value="Nucleotide cyclase"/>
    <property type="match status" value="1"/>
</dbReference>
<organism evidence="5 7">
    <name type="scientific">Aliidiomarina maris</name>
    <dbReference type="NCBI Taxonomy" id="531312"/>
    <lineage>
        <taxon>Bacteria</taxon>
        <taxon>Pseudomonadati</taxon>
        <taxon>Pseudomonadota</taxon>
        <taxon>Gammaproteobacteria</taxon>
        <taxon>Alteromonadales</taxon>
        <taxon>Idiomarinaceae</taxon>
        <taxon>Aliidiomarina</taxon>
    </lineage>
</organism>
<dbReference type="NCBIfam" id="TIGR00254">
    <property type="entry name" value="GGDEF"/>
    <property type="match status" value="1"/>
</dbReference>
<protein>
    <recommendedName>
        <fullName evidence="2">diguanylate cyclase</fullName>
        <ecNumber evidence="2">2.7.7.65</ecNumber>
    </recommendedName>
</protein>
<dbReference type="AlphaFoldDB" id="A0A327X571"/>
<dbReference type="Gene3D" id="3.30.450.20">
    <property type="entry name" value="PAS domain"/>
    <property type="match status" value="1"/>
</dbReference>
<evidence type="ECO:0000259" key="4">
    <source>
        <dbReference type="PROSITE" id="PS50887"/>
    </source>
</evidence>
<evidence type="ECO:0000256" key="1">
    <source>
        <dbReference type="ARBA" id="ARBA00001946"/>
    </source>
</evidence>
<dbReference type="InterPro" id="IPR050469">
    <property type="entry name" value="Diguanylate_Cyclase"/>
</dbReference>
<evidence type="ECO:0000313" key="6">
    <source>
        <dbReference type="EMBL" id="RUO28246.1"/>
    </source>
</evidence>
<dbReference type="InterPro" id="IPR000160">
    <property type="entry name" value="GGDEF_dom"/>
</dbReference>
<gene>
    <name evidence="5" type="ORF">B0I24_10121</name>
    <name evidence="6" type="ORF">CWE07_00095</name>
</gene>
<dbReference type="Pfam" id="PF00990">
    <property type="entry name" value="GGDEF"/>
    <property type="match status" value="1"/>
</dbReference>
<name>A0A327X571_9GAMM</name>
<evidence type="ECO:0000313" key="7">
    <source>
        <dbReference type="Proteomes" id="UP000249203"/>
    </source>
</evidence>
<dbReference type="OrthoDB" id="9812260at2"/>
<evidence type="ECO:0000256" key="2">
    <source>
        <dbReference type="ARBA" id="ARBA00012528"/>
    </source>
</evidence>
<accession>A0A327X571</accession>
<dbReference type="Proteomes" id="UP000287865">
    <property type="component" value="Unassembled WGS sequence"/>
</dbReference>
<evidence type="ECO:0000256" key="3">
    <source>
        <dbReference type="ARBA" id="ARBA00034247"/>
    </source>
</evidence>
<dbReference type="GO" id="GO:0052621">
    <property type="term" value="F:diguanylate cyclase activity"/>
    <property type="evidence" value="ECO:0007669"/>
    <property type="project" value="UniProtKB-EC"/>
</dbReference>
<dbReference type="GO" id="GO:0043709">
    <property type="term" value="P:cell adhesion involved in single-species biofilm formation"/>
    <property type="evidence" value="ECO:0007669"/>
    <property type="project" value="TreeGrafter"/>
</dbReference>
<proteinExistence type="predicted"/>
<dbReference type="Gene3D" id="3.30.70.270">
    <property type="match status" value="1"/>
</dbReference>
<dbReference type="GO" id="GO:1902201">
    <property type="term" value="P:negative regulation of bacterial-type flagellum-dependent cell motility"/>
    <property type="evidence" value="ECO:0007669"/>
    <property type="project" value="TreeGrafter"/>
</dbReference>
<dbReference type="InterPro" id="IPR043128">
    <property type="entry name" value="Rev_trsase/Diguanyl_cyclase"/>
</dbReference>
<sequence>MRCKGIDLKLTNHNLEAVLAALPDPVFLITESGRYAGVYGGSDPSYYHDGSHLVGLSMFDVLPRYAAESFLEQIRMCLERRCMITFEYDLGGRDVKGLDDSSGPKDAIHFEGQVSPFEGLVDGEKAVIWVARNITKRYRLEEQLRRISETDPLTGIYNRRRFIAEITERLEEFTRYQEAASIIMLDLDNFKQLNDTLGHQAGDNMLCKVAHACRKVLRNVDLFARFGGEEFIVLLPHTELEVATVIAERLRQTVEHLEPLNANVSPVTTSVGVGCLLMHDSVDSAISRVDDALYRAKRAGRNRVEVQSVADTLANGVSEKTI</sequence>
<dbReference type="EMBL" id="PIPK01000001">
    <property type="protein sequence ID" value="RUO28246.1"/>
    <property type="molecule type" value="Genomic_DNA"/>
</dbReference>
<dbReference type="PROSITE" id="PS50887">
    <property type="entry name" value="GGDEF"/>
    <property type="match status" value="1"/>
</dbReference>
<dbReference type="PANTHER" id="PTHR45138">
    <property type="entry name" value="REGULATORY COMPONENTS OF SENSORY TRANSDUCTION SYSTEM"/>
    <property type="match status" value="1"/>
</dbReference>
<dbReference type="InterPro" id="IPR035965">
    <property type="entry name" value="PAS-like_dom_sf"/>
</dbReference>
<evidence type="ECO:0000313" key="5">
    <source>
        <dbReference type="EMBL" id="RAK01398.1"/>
    </source>
</evidence>
<feature type="domain" description="GGDEF" evidence="4">
    <location>
        <begin position="178"/>
        <end position="309"/>
    </location>
</feature>
<comment type="catalytic activity">
    <reaction evidence="3">
        <text>2 GTP = 3',3'-c-di-GMP + 2 diphosphate</text>
        <dbReference type="Rhea" id="RHEA:24898"/>
        <dbReference type="ChEBI" id="CHEBI:33019"/>
        <dbReference type="ChEBI" id="CHEBI:37565"/>
        <dbReference type="ChEBI" id="CHEBI:58805"/>
        <dbReference type="EC" id="2.7.7.65"/>
    </reaction>
</comment>
<dbReference type="FunFam" id="3.30.70.270:FF:000001">
    <property type="entry name" value="Diguanylate cyclase domain protein"/>
    <property type="match status" value="1"/>
</dbReference>
<evidence type="ECO:0000313" key="8">
    <source>
        <dbReference type="Proteomes" id="UP000287865"/>
    </source>
</evidence>
<dbReference type="PANTHER" id="PTHR45138:SF9">
    <property type="entry name" value="DIGUANYLATE CYCLASE DGCM-RELATED"/>
    <property type="match status" value="1"/>
</dbReference>
<dbReference type="CDD" id="cd01949">
    <property type="entry name" value="GGDEF"/>
    <property type="match status" value="1"/>
</dbReference>
<comment type="caution">
    <text evidence="5">The sequence shown here is derived from an EMBL/GenBank/DDBJ whole genome shotgun (WGS) entry which is preliminary data.</text>
</comment>
<dbReference type="InterPro" id="IPR029787">
    <property type="entry name" value="Nucleotide_cyclase"/>
</dbReference>
<reference evidence="6 8" key="1">
    <citation type="journal article" date="2018" name="Front. Microbiol.">
        <title>Genome-Based Analysis Reveals the Taxonomy and Diversity of the Family Idiomarinaceae.</title>
        <authorList>
            <person name="Liu Y."/>
            <person name="Lai Q."/>
            <person name="Shao Z."/>
        </authorList>
    </citation>
    <scope>NUCLEOTIDE SEQUENCE [LARGE SCALE GENOMIC DNA]</scope>
    <source>
        <strain evidence="6 8">CF12-14</strain>
    </source>
</reference>